<dbReference type="GO" id="GO:0016491">
    <property type="term" value="F:oxidoreductase activity"/>
    <property type="evidence" value="ECO:0007669"/>
    <property type="project" value="UniProtKB-KW"/>
</dbReference>
<gene>
    <name evidence="4" type="ORF">LLEC1_03726</name>
</gene>
<dbReference type="PANTHER" id="PTHR47990">
    <property type="entry name" value="2-OXOGLUTARATE (2OG) AND FE(II)-DEPENDENT OXYGENASE SUPERFAMILY PROTEIN-RELATED"/>
    <property type="match status" value="1"/>
</dbReference>
<evidence type="ECO:0000259" key="3">
    <source>
        <dbReference type="PROSITE" id="PS51471"/>
    </source>
</evidence>
<keyword evidence="2" id="KW-0479">Metal-binding</keyword>
<dbReference type="Proteomes" id="UP000243081">
    <property type="component" value="Unassembled WGS sequence"/>
</dbReference>
<keyword evidence="2" id="KW-0560">Oxidoreductase</keyword>
<dbReference type="GO" id="GO:0046872">
    <property type="term" value="F:metal ion binding"/>
    <property type="evidence" value="ECO:0007669"/>
    <property type="project" value="UniProtKB-KW"/>
</dbReference>
<dbReference type="InterPro" id="IPR027443">
    <property type="entry name" value="IPNS-like_sf"/>
</dbReference>
<evidence type="ECO:0000313" key="5">
    <source>
        <dbReference type="Proteomes" id="UP000243081"/>
    </source>
</evidence>
<evidence type="ECO:0000256" key="2">
    <source>
        <dbReference type="RuleBase" id="RU003682"/>
    </source>
</evidence>
<dbReference type="InterPro" id="IPR005123">
    <property type="entry name" value="Oxoglu/Fe-dep_dioxygenase_dom"/>
</dbReference>
<comment type="similarity">
    <text evidence="1 2">Belongs to the iron/ascorbate-dependent oxidoreductase family.</text>
</comment>
<dbReference type="PROSITE" id="PS51471">
    <property type="entry name" value="FE2OG_OXY"/>
    <property type="match status" value="1"/>
</dbReference>
<organism evidence="4 5">
    <name type="scientific">Cordyceps confragosa</name>
    <name type="common">Lecanicillium lecanii</name>
    <dbReference type="NCBI Taxonomy" id="2714763"/>
    <lineage>
        <taxon>Eukaryota</taxon>
        <taxon>Fungi</taxon>
        <taxon>Dikarya</taxon>
        <taxon>Ascomycota</taxon>
        <taxon>Pezizomycotina</taxon>
        <taxon>Sordariomycetes</taxon>
        <taxon>Hypocreomycetidae</taxon>
        <taxon>Hypocreales</taxon>
        <taxon>Cordycipitaceae</taxon>
        <taxon>Akanthomyces</taxon>
    </lineage>
</organism>
<sequence>MAQSGIPIIDINSADDATIGKQLVDAAEEHGFIYIRNLGQDISAEHIDEAFALVCAGLQSRPSSFPKLTICQSKKLFGAPLEEKVACAIQTNNRGWGGLHSETLDPRTQKVGDFKDHQMGQTVTQMPPIIAAHCIMLTASRVFNIGLFKDGKPQQPLPPTIIPDQARLEAFRDVCTTMCTKLLLLIGNGLGVGDFFARAHEVKPGDECDTVLRLLRYPPPTSTAHSASDMRAGAHSDYGSLTLLFRLRGQAGLEVQSRDGRAWAPVPVNPPGTEHDPSPPILVNIGDLLSYWTGGLLRSTVHRVVFGGEAVQGESAAEPRYSMAFFSSPSPSTQLGIVPSERVKNFVPRGRSTNPYAERKVMRADEHLRMRLAETYGDLYKEEAKA</sequence>
<dbReference type="AlphaFoldDB" id="A0A179IC57"/>
<dbReference type="Gene3D" id="2.60.120.330">
    <property type="entry name" value="B-lactam Antibiotic, Isopenicillin N Synthase, Chain"/>
    <property type="match status" value="1"/>
</dbReference>
<dbReference type="Pfam" id="PF14226">
    <property type="entry name" value="DIOX_N"/>
    <property type="match status" value="1"/>
</dbReference>
<dbReference type="InterPro" id="IPR026992">
    <property type="entry name" value="DIOX_N"/>
</dbReference>
<dbReference type="InterPro" id="IPR044861">
    <property type="entry name" value="IPNS-like_FE2OG_OXY"/>
</dbReference>
<protein>
    <recommendedName>
        <fullName evidence="3">Fe2OG dioxygenase domain-containing protein</fullName>
    </recommendedName>
</protein>
<reference evidence="4 5" key="1">
    <citation type="submission" date="2016-03" db="EMBL/GenBank/DDBJ databases">
        <title>Fine-scale spatial genetic structure of a fungal parasite of coffee scale insects.</title>
        <authorList>
            <person name="Jackson D."/>
            <person name="Zemenick K.A."/>
            <person name="Malloure B."/>
            <person name="Quandt C.A."/>
            <person name="James T.Y."/>
        </authorList>
    </citation>
    <scope>NUCLEOTIDE SEQUENCE [LARGE SCALE GENOMIC DNA]</scope>
    <source>
        <strain evidence="4 5">UM487</strain>
    </source>
</reference>
<dbReference type="SUPFAM" id="SSF51197">
    <property type="entry name" value="Clavaminate synthase-like"/>
    <property type="match status" value="1"/>
</dbReference>
<feature type="domain" description="Fe2OG dioxygenase" evidence="3">
    <location>
        <begin position="207"/>
        <end position="329"/>
    </location>
</feature>
<keyword evidence="5" id="KW-1185">Reference proteome</keyword>
<evidence type="ECO:0000256" key="1">
    <source>
        <dbReference type="ARBA" id="ARBA00008056"/>
    </source>
</evidence>
<proteinExistence type="inferred from homology"/>
<comment type="caution">
    <text evidence="4">The sequence shown here is derived from an EMBL/GenBank/DDBJ whole genome shotgun (WGS) entry which is preliminary data.</text>
</comment>
<accession>A0A179IC57</accession>
<dbReference type="OrthoDB" id="288590at2759"/>
<evidence type="ECO:0000313" key="4">
    <source>
        <dbReference type="EMBL" id="OAQ99501.1"/>
    </source>
</evidence>
<name>A0A179IC57_CORDF</name>
<dbReference type="OMA" id="FTTRHDP"/>
<dbReference type="GO" id="GO:0044283">
    <property type="term" value="P:small molecule biosynthetic process"/>
    <property type="evidence" value="ECO:0007669"/>
    <property type="project" value="UniProtKB-ARBA"/>
</dbReference>
<dbReference type="InterPro" id="IPR050231">
    <property type="entry name" value="Iron_ascorbate_oxido_reductase"/>
</dbReference>
<keyword evidence="2" id="KW-0408">Iron</keyword>
<dbReference type="Pfam" id="PF03171">
    <property type="entry name" value="2OG-FeII_Oxy"/>
    <property type="match status" value="1"/>
</dbReference>
<dbReference type="EMBL" id="LUKN01002181">
    <property type="protein sequence ID" value="OAQ99501.1"/>
    <property type="molecule type" value="Genomic_DNA"/>
</dbReference>